<keyword evidence="2" id="KW-1185">Reference proteome</keyword>
<name>A0A0F7LNX1_9GAMM</name>
<reference evidence="1 2" key="1">
    <citation type="journal article" date="2015" name="J. Biotechnol.">
        <title>Complete genome sequence of Photorhabdus temperata subsp. thracensis 39-8(T), an entomopathogenic bacterium for the improved commercial bioinsecticide.</title>
        <authorList>
            <person name="Kwak Y."/>
            <person name="Shin J.H."/>
        </authorList>
    </citation>
    <scope>NUCLEOTIDE SEQUENCE [LARGE SCALE GENOMIC DNA]</scope>
    <source>
        <strain evidence="1 2">DSM 15199</strain>
    </source>
</reference>
<dbReference type="EMBL" id="CP011104">
    <property type="protein sequence ID" value="AKH63521.1"/>
    <property type="molecule type" value="Genomic_DNA"/>
</dbReference>
<accession>A0A0F7LNX1</accession>
<sequence>MLSKAEIITLRSGSKNNCLKSQGSGLFHTLHRADIYGENLIYLIFDSGLPSTIPAPEVLIEDRGLITDKLITYDKFKGRY</sequence>
<evidence type="ECO:0000313" key="1">
    <source>
        <dbReference type="EMBL" id="AKH63521.1"/>
    </source>
</evidence>
<proteinExistence type="predicted"/>
<gene>
    <name evidence="1" type="ORF">VY86_09390</name>
</gene>
<dbReference type="KEGG" id="ptt:VY86_09390"/>
<dbReference type="AlphaFoldDB" id="A0A0F7LNX1"/>
<organism evidence="1 2">
    <name type="scientific">Photorhabdus thracensis</name>
    <dbReference type="NCBI Taxonomy" id="230089"/>
    <lineage>
        <taxon>Bacteria</taxon>
        <taxon>Pseudomonadati</taxon>
        <taxon>Pseudomonadota</taxon>
        <taxon>Gammaproteobacteria</taxon>
        <taxon>Enterobacterales</taxon>
        <taxon>Morganellaceae</taxon>
        <taxon>Photorhabdus</taxon>
    </lineage>
</organism>
<dbReference type="PATRIC" id="fig|230089.6.peg.2083"/>
<protein>
    <submittedName>
        <fullName evidence="1">Uncharacterized protein</fullName>
    </submittedName>
</protein>
<dbReference type="Proteomes" id="UP000034866">
    <property type="component" value="Chromosome"/>
</dbReference>
<evidence type="ECO:0000313" key="2">
    <source>
        <dbReference type="Proteomes" id="UP000034866"/>
    </source>
</evidence>
<reference evidence="2" key="2">
    <citation type="submission" date="2015-03" db="EMBL/GenBank/DDBJ databases">
        <title>Genome sequence of Azospirillum thiophilum strain DSM 21654T.</title>
        <authorList>
            <person name="Kwak Y."/>
            <person name="Shin J.-H."/>
        </authorList>
    </citation>
    <scope>NUCLEOTIDE SEQUENCE [LARGE SCALE GENOMIC DNA]</scope>
    <source>
        <strain evidence="2">DSM 15199</strain>
    </source>
</reference>